<dbReference type="EMBL" id="JAFHKK010000011">
    <property type="protein sequence ID" value="MBN2964413.1"/>
    <property type="molecule type" value="Genomic_DNA"/>
</dbReference>
<evidence type="ECO:0000313" key="2">
    <source>
        <dbReference type="Proteomes" id="UP000703590"/>
    </source>
</evidence>
<dbReference type="RefSeq" id="WP_205458963.1">
    <property type="nucleotide sequence ID" value="NZ_JAFHKK010000011.1"/>
</dbReference>
<proteinExistence type="predicted"/>
<protein>
    <recommendedName>
        <fullName evidence="3">Cation transporter</fullName>
    </recommendedName>
</protein>
<reference evidence="1 2" key="3">
    <citation type="submission" date="2021-02" db="EMBL/GenBank/DDBJ databases">
        <authorList>
            <person name="Merkel A.Y."/>
        </authorList>
    </citation>
    <scope>NUCLEOTIDE SEQUENCE [LARGE SCALE GENOMIC DNA]</scope>
    <source>
        <strain evidence="1 2">T05b</strain>
    </source>
</reference>
<name>A0ABS2WRW6_9BACT</name>
<keyword evidence="2" id="KW-1185">Reference proteome</keyword>
<reference evidence="1 2" key="1">
    <citation type="submission" date="2021-02" db="EMBL/GenBank/DDBJ databases">
        <title>Sulfurospirillum tamanensis sp. nov.</title>
        <authorList>
            <person name="Frolova A."/>
            <person name="Merkel A."/>
            <person name="Slobodkin A."/>
        </authorList>
    </citation>
    <scope>NUCLEOTIDE SEQUENCE [LARGE SCALE GENOMIC DNA]</scope>
    <source>
        <strain evidence="1 2">T05b</strain>
    </source>
</reference>
<organism evidence="1 2">
    <name type="scientific">Sulfurospirillum tamanense</name>
    <dbReference type="NCBI Taxonomy" id="2813362"/>
    <lineage>
        <taxon>Bacteria</taxon>
        <taxon>Pseudomonadati</taxon>
        <taxon>Campylobacterota</taxon>
        <taxon>Epsilonproteobacteria</taxon>
        <taxon>Campylobacterales</taxon>
        <taxon>Sulfurospirillaceae</taxon>
        <taxon>Sulfurospirillum</taxon>
    </lineage>
</organism>
<gene>
    <name evidence="1" type="ORF">JWV37_06445</name>
</gene>
<dbReference type="Proteomes" id="UP000703590">
    <property type="component" value="Unassembled WGS sequence"/>
</dbReference>
<comment type="caution">
    <text evidence="1">The sequence shown here is derived from an EMBL/GenBank/DDBJ whole genome shotgun (WGS) entry which is preliminary data.</text>
</comment>
<accession>A0ABS2WRW6</accession>
<evidence type="ECO:0008006" key="3">
    <source>
        <dbReference type="Google" id="ProtNLM"/>
    </source>
</evidence>
<sequence>MEIRTEEIVRLLSYFSLIHHVKGRIRLRVNPKIKEHGKGWKIEDIEQLAQKITGITRVKINKIVASITIEYDANILPMHLWEDLTQGTNTQEVTQRINAAYKEIQQ</sequence>
<reference evidence="2" key="2">
    <citation type="submission" date="2021-02" db="EMBL/GenBank/DDBJ databases">
        <title>Sulfurospirillum tamanensis sp. nov.</title>
        <authorList>
            <person name="Merkel A.Y."/>
        </authorList>
    </citation>
    <scope>NUCLEOTIDE SEQUENCE [LARGE SCALE GENOMIC DNA]</scope>
    <source>
        <strain evidence="2">T05b</strain>
    </source>
</reference>
<dbReference type="Pfam" id="PF19991">
    <property type="entry name" value="HMA_2"/>
    <property type="match status" value="1"/>
</dbReference>
<evidence type="ECO:0000313" key="1">
    <source>
        <dbReference type="EMBL" id="MBN2964413.1"/>
    </source>
</evidence>